<name>A0A1V1NSK9_9BACT</name>
<evidence type="ECO:0000313" key="1">
    <source>
        <dbReference type="EMBL" id="ETR65567.1"/>
    </source>
</evidence>
<comment type="caution">
    <text evidence="1">The sequence shown here is derived from an EMBL/GenBank/DDBJ whole genome shotgun (WGS) entry which is preliminary data.</text>
</comment>
<organism evidence="1 2">
    <name type="scientific">Candidatus Magnetoglobus multicellularis str. Araruama</name>
    <dbReference type="NCBI Taxonomy" id="890399"/>
    <lineage>
        <taxon>Bacteria</taxon>
        <taxon>Pseudomonadati</taxon>
        <taxon>Thermodesulfobacteriota</taxon>
        <taxon>Desulfobacteria</taxon>
        <taxon>Desulfobacterales</taxon>
        <taxon>Desulfobacteraceae</taxon>
        <taxon>Candidatus Magnetoglobus</taxon>
    </lineage>
</organism>
<evidence type="ECO:0000313" key="2">
    <source>
        <dbReference type="Proteomes" id="UP000189670"/>
    </source>
</evidence>
<proteinExistence type="predicted"/>
<protein>
    <submittedName>
        <fullName evidence="1">Uncharacterized protein</fullName>
    </submittedName>
</protein>
<dbReference type="Proteomes" id="UP000189670">
    <property type="component" value="Unassembled WGS sequence"/>
</dbReference>
<sequence length="73" mass="8794">MLPVSKSEYFRKQLISMLIQEIFEVTSDQAEEVAKGYVENYEFPVPLRSQFSRRHRHIMAQLSMNNYFVEKDY</sequence>
<gene>
    <name evidence="1" type="ORF">OMM_14048</name>
</gene>
<dbReference type="EMBL" id="ATBP01002699">
    <property type="protein sequence ID" value="ETR65567.1"/>
    <property type="molecule type" value="Genomic_DNA"/>
</dbReference>
<reference evidence="2" key="1">
    <citation type="submission" date="2012-11" db="EMBL/GenBank/DDBJ databases">
        <authorList>
            <person name="Lucero-Rivera Y.E."/>
            <person name="Tovar-Ramirez D."/>
        </authorList>
    </citation>
    <scope>NUCLEOTIDE SEQUENCE [LARGE SCALE GENOMIC DNA]</scope>
    <source>
        <strain evidence="2">Araruama</strain>
    </source>
</reference>
<accession>A0A1V1NSK9</accession>
<dbReference type="AlphaFoldDB" id="A0A1V1NSK9"/>